<dbReference type="EMBL" id="JACHGY010000001">
    <property type="protein sequence ID" value="MBB6429511.1"/>
    <property type="molecule type" value="Genomic_DNA"/>
</dbReference>
<dbReference type="PANTHER" id="PTHR30093">
    <property type="entry name" value="GENERAL SECRETION PATHWAY PROTEIN G"/>
    <property type="match status" value="1"/>
</dbReference>
<feature type="transmembrane region" description="Helical" evidence="2">
    <location>
        <begin position="15"/>
        <end position="36"/>
    </location>
</feature>
<dbReference type="GO" id="GO:0015627">
    <property type="term" value="C:type II protein secretion system complex"/>
    <property type="evidence" value="ECO:0007669"/>
    <property type="project" value="InterPro"/>
</dbReference>
<evidence type="ECO:0000259" key="3">
    <source>
        <dbReference type="Pfam" id="PF08334"/>
    </source>
</evidence>
<dbReference type="Pfam" id="PF07963">
    <property type="entry name" value="N_methyl"/>
    <property type="match status" value="1"/>
</dbReference>
<keyword evidence="2" id="KW-0812">Transmembrane</keyword>
<proteinExistence type="predicted"/>
<protein>
    <submittedName>
        <fullName evidence="4">General secretion pathway protein G</fullName>
    </submittedName>
</protein>
<dbReference type="InterPro" id="IPR045584">
    <property type="entry name" value="Pilin-like"/>
</dbReference>
<dbReference type="SUPFAM" id="SSF54523">
    <property type="entry name" value="Pili subunits"/>
    <property type="match status" value="1"/>
</dbReference>
<dbReference type="PANTHER" id="PTHR30093:SF45">
    <property type="entry name" value="TYPE II SECRETION SYSTEM CORE PROTEIN G"/>
    <property type="match status" value="1"/>
</dbReference>
<accession>A0A7X0LKC9</accession>
<keyword evidence="5" id="KW-1185">Reference proteome</keyword>
<dbReference type="InterPro" id="IPR013545">
    <property type="entry name" value="T2SS_protein-GspG_C"/>
</dbReference>
<organism evidence="4 5">
    <name type="scientific">Algisphaera agarilytica</name>
    <dbReference type="NCBI Taxonomy" id="1385975"/>
    <lineage>
        <taxon>Bacteria</taxon>
        <taxon>Pseudomonadati</taxon>
        <taxon>Planctomycetota</taxon>
        <taxon>Phycisphaerae</taxon>
        <taxon>Phycisphaerales</taxon>
        <taxon>Phycisphaeraceae</taxon>
        <taxon>Algisphaera</taxon>
    </lineage>
</organism>
<evidence type="ECO:0000256" key="2">
    <source>
        <dbReference type="SAM" id="Phobius"/>
    </source>
</evidence>
<reference evidence="4 5" key="1">
    <citation type="submission" date="2020-08" db="EMBL/GenBank/DDBJ databases">
        <title>Genomic Encyclopedia of Type Strains, Phase IV (KMG-IV): sequencing the most valuable type-strain genomes for metagenomic binning, comparative biology and taxonomic classification.</title>
        <authorList>
            <person name="Goeker M."/>
        </authorList>
    </citation>
    <scope>NUCLEOTIDE SEQUENCE [LARGE SCALE GENOMIC DNA]</scope>
    <source>
        <strain evidence="4 5">DSM 103725</strain>
    </source>
</reference>
<evidence type="ECO:0000256" key="1">
    <source>
        <dbReference type="SAM" id="MobiDB-lite"/>
    </source>
</evidence>
<evidence type="ECO:0000313" key="5">
    <source>
        <dbReference type="Proteomes" id="UP000541810"/>
    </source>
</evidence>
<feature type="compositionally biased region" description="Acidic residues" evidence="1">
    <location>
        <begin position="133"/>
        <end position="148"/>
    </location>
</feature>
<dbReference type="InterPro" id="IPR012902">
    <property type="entry name" value="N_methyl_site"/>
</dbReference>
<dbReference type="Proteomes" id="UP000541810">
    <property type="component" value="Unassembled WGS sequence"/>
</dbReference>
<comment type="caution">
    <text evidence="4">The sequence shown here is derived from an EMBL/GenBank/DDBJ whole genome shotgun (WGS) entry which is preliminary data.</text>
</comment>
<dbReference type="RefSeq" id="WP_315852765.1">
    <property type="nucleotide sequence ID" value="NZ_JACHGY010000001.1"/>
</dbReference>
<feature type="domain" description="Type II secretion system protein GspG C-terminal" evidence="3">
    <location>
        <begin position="38"/>
        <end position="139"/>
    </location>
</feature>
<dbReference type="Pfam" id="PF08334">
    <property type="entry name" value="T2SSG"/>
    <property type="match status" value="1"/>
</dbReference>
<dbReference type="AlphaFoldDB" id="A0A7X0LKC9"/>
<dbReference type="InterPro" id="IPR010054">
    <property type="entry name" value="Type2_sec_GspG"/>
</dbReference>
<sequence>MGFDRKNRHRQPGGFSLIEIMVVLVIIGLLAGLVGLNVRGHLVRAKVTATQVEIKTLEDALTDFYTVYGRYPTNQEGLEILFRATDKLPEPIIANGDLLDAWNREYLYNQPGPNGPYEVISLGADGMQGGENADADISSDDNDAEVGQ</sequence>
<dbReference type="NCBIfam" id="TIGR02532">
    <property type="entry name" value="IV_pilin_GFxxxE"/>
    <property type="match status" value="1"/>
</dbReference>
<name>A0A7X0LKC9_9BACT</name>
<dbReference type="PROSITE" id="PS00409">
    <property type="entry name" value="PROKAR_NTER_METHYL"/>
    <property type="match status" value="1"/>
</dbReference>
<dbReference type="Gene3D" id="3.30.700.10">
    <property type="entry name" value="Glycoprotein, Type 4 Pilin"/>
    <property type="match status" value="1"/>
</dbReference>
<gene>
    <name evidence="4" type="ORF">HNQ40_001317</name>
</gene>
<dbReference type="NCBIfam" id="TIGR01710">
    <property type="entry name" value="typeII_sec_gspG"/>
    <property type="match status" value="1"/>
</dbReference>
<evidence type="ECO:0000313" key="4">
    <source>
        <dbReference type="EMBL" id="MBB6429511.1"/>
    </source>
</evidence>
<feature type="region of interest" description="Disordered" evidence="1">
    <location>
        <begin position="128"/>
        <end position="148"/>
    </location>
</feature>
<keyword evidence="2" id="KW-0472">Membrane</keyword>
<keyword evidence="2" id="KW-1133">Transmembrane helix</keyword>
<dbReference type="GO" id="GO:0015628">
    <property type="term" value="P:protein secretion by the type II secretion system"/>
    <property type="evidence" value="ECO:0007669"/>
    <property type="project" value="InterPro"/>
</dbReference>